<evidence type="ECO:0000256" key="1">
    <source>
        <dbReference type="ARBA" id="ARBA00022630"/>
    </source>
</evidence>
<evidence type="ECO:0000313" key="11">
    <source>
        <dbReference type="Proteomes" id="UP000628442"/>
    </source>
</evidence>
<evidence type="ECO:0000259" key="7">
    <source>
        <dbReference type="Pfam" id="PF02525"/>
    </source>
</evidence>
<feature type="binding site" evidence="6">
    <location>
        <begin position="96"/>
        <end position="99"/>
    </location>
    <ligand>
        <name>FMN</name>
        <dbReference type="ChEBI" id="CHEBI:58210"/>
    </ligand>
</feature>
<keyword evidence="4 6" id="KW-0520">NAD</keyword>
<dbReference type="Proteomes" id="UP000292307">
    <property type="component" value="Chromosome"/>
</dbReference>
<dbReference type="PANTHER" id="PTHR43741:SF4">
    <property type="entry name" value="FMN-DEPENDENT NADH:QUINONE OXIDOREDUCTASE"/>
    <property type="match status" value="1"/>
</dbReference>
<dbReference type="OrthoDB" id="9787136at2"/>
<evidence type="ECO:0000313" key="10">
    <source>
        <dbReference type="Proteomes" id="UP000292307"/>
    </source>
</evidence>
<dbReference type="GO" id="GO:0009055">
    <property type="term" value="F:electron transfer activity"/>
    <property type="evidence" value="ECO:0007669"/>
    <property type="project" value="UniProtKB-UniRule"/>
</dbReference>
<gene>
    <name evidence="6 8" type="primary">azoR</name>
    <name evidence="9" type="ORF">EYF70_21495</name>
    <name evidence="8" type="ORF">GCM10007387_59910</name>
</gene>
<dbReference type="InterPro" id="IPR003680">
    <property type="entry name" value="Flavodoxin_fold"/>
</dbReference>
<dbReference type="PANTHER" id="PTHR43741">
    <property type="entry name" value="FMN-DEPENDENT NADH-AZOREDUCTASE 1"/>
    <property type="match status" value="1"/>
</dbReference>
<dbReference type="GO" id="GO:0016652">
    <property type="term" value="F:oxidoreductase activity, acting on NAD(P)H as acceptor"/>
    <property type="evidence" value="ECO:0007669"/>
    <property type="project" value="UniProtKB-UniRule"/>
</dbReference>
<keyword evidence="2 6" id="KW-0288">FMN</keyword>
<dbReference type="Gene3D" id="3.40.50.360">
    <property type="match status" value="1"/>
</dbReference>
<evidence type="ECO:0000256" key="6">
    <source>
        <dbReference type="HAMAP-Rule" id="MF_01216"/>
    </source>
</evidence>
<dbReference type="HAMAP" id="MF_01216">
    <property type="entry name" value="Azoreductase_type1"/>
    <property type="match status" value="1"/>
</dbReference>
<evidence type="ECO:0000256" key="3">
    <source>
        <dbReference type="ARBA" id="ARBA00023002"/>
    </source>
</evidence>
<feature type="binding site" evidence="6">
    <location>
        <begin position="16"/>
        <end position="18"/>
    </location>
    <ligand>
        <name>FMN</name>
        <dbReference type="ChEBI" id="CHEBI:58210"/>
    </ligand>
</feature>
<dbReference type="GO" id="GO:0016655">
    <property type="term" value="F:oxidoreductase activity, acting on NAD(P)H, quinone or similar compound as acceptor"/>
    <property type="evidence" value="ECO:0007669"/>
    <property type="project" value="InterPro"/>
</dbReference>
<dbReference type="Proteomes" id="UP000628442">
    <property type="component" value="Unassembled WGS sequence"/>
</dbReference>
<keyword evidence="1 6" id="KW-0285">Flavoprotein</keyword>
<keyword evidence="3 6" id="KW-0560">Oxidoreductase</keyword>
<comment type="catalytic activity">
    <reaction evidence="5">
        <text>N,N-dimethyl-1,4-phenylenediamine + anthranilate + 2 NAD(+) = 2-(4-dimethylaminophenyl)diazenylbenzoate + 2 NADH + 2 H(+)</text>
        <dbReference type="Rhea" id="RHEA:55872"/>
        <dbReference type="ChEBI" id="CHEBI:15378"/>
        <dbReference type="ChEBI" id="CHEBI:15783"/>
        <dbReference type="ChEBI" id="CHEBI:16567"/>
        <dbReference type="ChEBI" id="CHEBI:57540"/>
        <dbReference type="ChEBI" id="CHEBI:57945"/>
        <dbReference type="ChEBI" id="CHEBI:71579"/>
        <dbReference type="EC" id="1.7.1.17"/>
    </reaction>
    <physiologicalReaction direction="right-to-left" evidence="5">
        <dbReference type="Rhea" id="RHEA:55874"/>
    </physiologicalReaction>
</comment>
<dbReference type="GO" id="GO:0010181">
    <property type="term" value="F:FMN binding"/>
    <property type="evidence" value="ECO:0007669"/>
    <property type="project" value="UniProtKB-UniRule"/>
</dbReference>
<dbReference type="AlphaFoldDB" id="A0A411X2I3"/>
<feature type="domain" description="Flavodoxin-like fold" evidence="7">
    <location>
        <begin position="3"/>
        <end position="200"/>
    </location>
</feature>
<accession>A0A411X2I3</accession>
<evidence type="ECO:0000313" key="8">
    <source>
        <dbReference type="EMBL" id="GGY69953.1"/>
    </source>
</evidence>
<keyword evidence="10" id="KW-1185">Reference proteome</keyword>
<evidence type="ECO:0000256" key="4">
    <source>
        <dbReference type="ARBA" id="ARBA00023027"/>
    </source>
</evidence>
<comment type="caution">
    <text evidence="6">Lacks conserved residue(s) required for the propagation of feature annotation.</text>
</comment>
<proteinExistence type="inferred from homology"/>
<protein>
    <recommendedName>
        <fullName evidence="6">FMN dependent NADH:quinone oxidoreductase</fullName>
        <ecNumber evidence="6">1.6.5.-</ecNumber>
    </recommendedName>
    <alternativeName>
        <fullName evidence="6">Azo-dye reductase</fullName>
    </alternativeName>
    <alternativeName>
        <fullName evidence="6">FMN-dependent NADH-azo compound oxidoreductase</fullName>
    </alternativeName>
    <alternativeName>
        <fullName evidence="6">FMN-dependent NADH-azoreductase</fullName>
        <ecNumber evidence="6">1.7.1.17</ecNumber>
    </alternativeName>
</protein>
<reference evidence="8" key="1">
    <citation type="journal article" date="2014" name="Int. J. Syst. Evol. Microbiol.">
        <title>Complete genome sequence of Corynebacterium casei LMG S-19264T (=DSM 44701T), isolated from a smear-ripened cheese.</title>
        <authorList>
            <consortium name="US DOE Joint Genome Institute (JGI-PGF)"/>
            <person name="Walter F."/>
            <person name="Albersmeier A."/>
            <person name="Kalinowski J."/>
            <person name="Ruckert C."/>
        </authorList>
    </citation>
    <scope>NUCLEOTIDE SEQUENCE</scope>
    <source>
        <strain evidence="8">KCTC 12343</strain>
    </source>
</reference>
<dbReference type="Pfam" id="PF02525">
    <property type="entry name" value="Flavodoxin_2"/>
    <property type="match status" value="1"/>
</dbReference>
<dbReference type="EC" id="1.6.5.-" evidence="6"/>
<evidence type="ECO:0000256" key="5">
    <source>
        <dbReference type="ARBA" id="ARBA00048542"/>
    </source>
</evidence>
<dbReference type="RefSeq" id="WP_131147224.1">
    <property type="nucleotide sequence ID" value="NZ_BMWV01000028.1"/>
</dbReference>
<comment type="subunit">
    <text evidence="6">Homodimer.</text>
</comment>
<evidence type="ECO:0000256" key="2">
    <source>
        <dbReference type="ARBA" id="ARBA00022643"/>
    </source>
</evidence>
<comment type="similarity">
    <text evidence="6">Belongs to the azoreductase type 1 family.</text>
</comment>
<dbReference type="SUPFAM" id="SSF52218">
    <property type="entry name" value="Flavoproteins"/>
    <property type="match status" value="1"/>
</dbReference>
<dbReference type="EC" id="1.7.1.17" evidence="6"/>
<sequence>MANVLYINSSVRSSGSLSRQLSAEFITKWKASHPSDTVVERDLAARPVPHLTEEMLGAFFTPPEARNAEQAFTVKLSDQLVDEVLAADVIVIGAPMYNFSVPSGLKAYIDHIARAGRTFKYTETGPVGLAGGKKVYVFTASGGVYSEGPAAGYDFLATYLRAVLGFLGITDITFVQAEGVALGEQALADTLAKSRQSIDALAAA</sequence>
<reference evidence="8" key="3">
    <citation type="submission" date="2022-12" db="EMBL/GenBank/DDBJ databases">
        <authorList>
            <person name="Sun Q."/>
            <person name="Kim S."/>
        </authorList>
    </citation>
    <scope>NUCLEOTIDE SEQUENCE</scope>
    <source>
        <strain evidence="8">KCTC 12343</strain>
    </source>
</reference>
<name>A0A411X2I3_9BURK</name>
<comment type="catalytic activity">
    <reaction evidence="6">
        <text>2 a quinone + NADH + H(+) = 2 a 1,4-benzosemiquinone + NAD(+)</text>
        <dbReference type="Rhea" id="RHEA:65952"/>
        <dbReference type="ChEBI" id="CHEBI:15378"/>
        <dbReference type="ChEBI" id="CHEBI:57540"/>
        <dbReference type="ChEBI" id="CHEBI:57945"/>
        <dbReference type="ChEBI" id="CHEBI:132124"/>
        <dbReference type="ChEBI" id="CHEBI:134225"/>
    </reaction>
</comment>
<organism evidence="8 11">
    <name type="scientific">Pseudoduganella albidiflava</name>
    <dbReference type="NCBI Taxonomy" id="321983"/>
    <lineage>
        <taxon>Bacteria</taxon>
        <taxon>Pseudomonadati</taxon>
        <taxon>Pseudomonadota</taxon>
        <taxon>Betaproteobacteria</taxon>
        <taxon>Burkholderiales</taxon>
        <taxon>Oxalobacteraceae</taxon>
        <taxon>Telluria group</taxon>
        <taxon>Pseudoduganella</taxon>
    </lineage>
</organism>
<dbReference type="InterPro" id="IPR029039">
    <property type="entry name" value="Flavoprotein-like_sf"/>
</dbReference>
<dbReference type="InterPro" id="IPR050104">
    <property type="entry name" value="FMN-dep_NADH:Q_OxRdtase_AzoR1"/>
</dbReference>
<feature type="binding site" evidence="6">
    <location>
        <position position="10"/>
    </location>
    <ligand>
        <name>FMN</name>
        <dbReference type="ChEBI" id="CHEBI:58210"/>
    </ligand>
</feature>
<comment type="function">
    <text evidence="6">Also exhibits azoreductase activity. Catalyzes the reductive cleavage of the azo bond in aromatic azo compounds to the corresponding amines.</text>
</comment>
<reference evidence="9 10" key="2">
    <citation type="submission" date="2019-02" db="EMBL/GenBank/DDBJ databases">
        <title>Draft Genome Sequences of Six Type Strains of the Genus Massilia.</title>
        <authorList>
            <person name="Miess H."/>
            <person name="Frediansyhah A."/>
            <person name="Gross H."/>
        </authorList>
    </citation>
    <scope>NUCLEOTIDE SEQUENCE [LARGE SCALE GENOMIC DNA]</scope>
    <source>
        <strain evidence="9 10">DSM 17472</strain>
    </source>
</reference>
<evidence type="ECO:0000313" key="9">
    <source>
        <dbReference type="EMBL" id="QBI03118.1"/>
    </source>
</evidence>
<comment type="function">
    <text evidence="6">Quinone reductase that provides resistance to thiol-specific stress caused by electrophilic quinones.</text>
</comment>
<comment type="cofactor">
    <cofactor evidence="6">
        <name>FMN</name>
        <dbReference type="ChEBI" id="CHEBI:58210"/>
    </cofactor>
    <text evidence="6">Binds 1 FMN per subunit.</text>
</comment>
<dbReference type="EMBL" id="BMWV01000028">
    <property type="protein sequence ID" value="GGY69953.1"/>
    <property type="molecule type" value="Genomic_DNA"/>
</dbReference>
<dbReference type="InterPro" id="IPR023048">
    <property type="entry name" value="NADH:quinone_OxRdtase_FMN_depd"/>
</dbReference>
<dbReference type="EMBL" id="CP036401">
    <property type="protein sequence ID" value="QBI03118.1"/>
    <property type="molecule type" value="Genomic_DNA"/>
</dbReference>